<dbReference type="EMBL" id="QGNA01000003">
    <property type="protein sequence ID" value="PWS36091.1"/>
    <property type="molecule type" value="Genomic_DNA"/>
</dbReference>
<organism evidence="1 2">
    <name type="scientific">Falsiroseomonas bella</name>
    <dbReference type="NCBI Taxonomy" id="2184016"/>
    <lineage>
        <taxon>Bacteria</taxon>
        <taxon>Pseudomonadati</taxon>
        <taxon>Pseudomonadota</taxon>
        <taxon>Alphaproteobacteria</taxon>
        <taxon>Acetobacterales</taxon>
        <taxon>Roseomonadaceae</taxon>
        <taxon>Falsiroseomonas</taxon>
    </lineage>
</organism>
<keyword evidence="2" id="KW-1185">Reference proteome</keyword>
<dbReference type="Proteomes" id="UP000245765">
    <property type="component" value="Unassembled WGS sequence"/>
</dbReference>
<sequence length="238" mass="25236">MPVMAFAIAPSLTIDVVPVGASGEPVLVIDDVAEGAAALRGAACAVRPWQAMPPGSFPGLRAGLPAAYARALIARLHNPIVNRLLGGGTMKVVRFECSFSMVTLSPAELTPLQRVPHIDVARPDRVAIMHFLCGAPFGGTAFYRQVETGLEQVGPETRERYIAARTAGLARLRPEDGYPGADVPGYARTAAIAARFNRVLAYRSCTLHSGVIEDTSLLSPDPARGRLVATFFVDYAPA</sequence>
<protein>
    <submittedName>
        <fullName evidence="1">Uncharacterized protein</fullName>
    </submittedName>
</protein>
<evidence type="ECO:0000313" key="2">
    <source>
        <dbReference type="Proteomes" id="UP000245765"/>
    </source>
</evidence>
<dbReference type="Pfam" id="PF20043">
    <property type="entry name" value="DUF6445"/>
    <property type="match status" value="1"/>
</dbReference>
<dbReference type="InterPro" id="IPR045617">
    <property type="entry name" value="DUF6445"/>
</dbReference>
<reference evidence="2" key="1">
    <citation type="submission" date="2018-05" db="EMBL/GenBank/DDBJ databases">
        <authorList>
            <person name="Du Z."/>
            <person name="Wang X."/>
        </authorList>
    </citation>
    <scope>NUCLEOTIDE SEQUENCE [LARGE SCALE GENOMIC DNA]</scope>
    <source>
        <strain evidence="2">CQN31</strain>
    </source>
</reference>
<proteinExistence type="predicted"/>
<dbReference type="AlphaFoldDB" id="A0A317FAC6"/>
<gene>
    <name evidence="1" type="ORF">DFH01_12855</name>
</gene>
<accession>A0A317FAC6</accession>
<evidence type="ECO:0000313" key="1">
    <source>
        <dbReference type="EMBL" id="PWS36091.1"/>
    </source>
</evidence>
<name>A0A317FAC6_9PROT</name>
<comment type="caution">
    <text evidence="1">The sequence shown here is derived from an EMBL/GenBank/DDBJ whole genome shotgun (WGS) entry which is preliminary data.</text>
</comment>